<evidence type="ECO:0000313" key="1">
    <source>
        <dbReference type="EMBL" id="EXA29467.1"/>
    </source>
</evidence>
<dbReference type="Proteomes" id="UP000030751">
    <property type="component" value="Unassembled WGS sequence"/>
</dbReference>
<sequence length="34" mass="3855">MLAQFRRLSKDTASVSKYPLWPLLCMSLAMALVL</sequence>
<gene>
    <name evidence="2" type="ORF">FOVG_17803</name>
    <name evidence="1" type="ORF">FOVG_19046</name>
</gene>
<reference evidence="1" key="2">
    <citation type="submission" date="2012-05" db="EMBL/GenBank/DDBJ databases">
        <title>Annotation of the Genome Sequence of Fusarium oxysporum HDV247.</title>
        <authorList>
            <consortium name="The Broad Institute Genomics Platform"/>
            <person name="Ma L.-J."/>
            <person name="Corby-Kistler H."/>
            <person name="Broz K."/>
            <person name="Gale L.R."/>
            <person name="Jonkers W."/>
            <person name="O'Donnell K."/>
            <person name="Ploetz R."/>
            <person name="Steinberg C."/>
            <person name="Schwartz D.C."/>
            <person name="VanEtten H."/>
            <person name="Zhou S."/>
            <person name="Young S.K."/>
            <person name="Zeng Q."/>
            <person name="Gargeya S."/>
            <person name="Fitzgerald M."/>
            <person name="Abouelleil A."/>
            <person name="Alvarado L."/>
            <person name="Chapman S.B."/>
            <person name="Gainer-Dewar J."/>
            <person name="Goldberg J."/>
            <person name="Griggs A."/>
            <person name="Gujja S."/>
            <person name="Hansen M."/>
            <person name="Howarth C."/>
            <person name="Imamovic A."/>
            <person name="Ireland A."/>
            <person name="Larimer J."/>
            <person name="McCowan C."/>
            <person name="Murphy C."/>
            <person name="Pearson M."/>
            <person name="Poon T.W."/>
            <person name="Priest M."/>
            <person name="Roberts A."/>
            <person name="Saif S."/>
            <person name="Shea T."/>
            <person name="Sykes S."/>
            <person name="Wortman J."/>
            <person name="Nusbaum C."/>
            <person name="Birren B."/>
        </authorList>
    </citation>
    <scope>NUCLEOTIDE SEQUENCE</scope>
    <source>
        <strain evidence="1">HDV247</strain>
    </source>
</reference>
<dbReference type="EMBL" id="JH651110">
    <property type="protein sequence ID" value="EXA29467.1"/>
    <property type="molecule type" value="Genomic_DNA"/>
</dbReference>
<protein>
    <submittedName>
        <fullName evidence="1">Uncharacterized protein</fullName>
    </submittedName>
</protein>
<accession>W9NHK2</accession>
<evidence type="ECO:0000313" key="2">
    <source>
        <dbReference type="EMBL" id="EXA30835.1"/>
    </source>
</evidence>
<dbReference type="EMBL" id="JH651034">
    <property type="protein sequence ID" value="EXA30835.1"/>
    <property type="molecule type" value="Genomic_DNA"/>
</dbReference>
<name>W9NHK2_FUSOX</name>
<proteinExistence type="predicted"/>
<dbReference type="HOGENOM" id="CLU_3377124_0_0_1"/>
<dbReference type="AlphaFoldDB" id="W9NHK2"/>
<organism evidence="1">
    <name type="scientific">Fusarium oxysporum f. sp. pisi HDV247</name>
    <dbReference type="NCBI Taxonomy" id="1080344"/>
    <lineage>
        <taxon>Eukaryota</taxon>
        <taxon>Fungi</taxon>
        <taxon>Dikarya</taxon>
        <taxon>Ascomycota</taxon>
        <taxon>Pezizomycotina</taxon>
        <taxon>Sordariomycetes</taxon>
        <taxon>Hypocreomycetidae</taxon>
        <taxon>Hypocreales</taxon>
        <taxon>Nectriaceae</taxon>
        <taxon>Fusarium</taxon>
        <taxon>Fusarium oxysporum species complex</taxon>
    </lineage>
</organism>
<reference evidence="1" key="1">
    <citation type="submission" date="2011-10" db="EMBL/GenBank/DDBJ databases">
        <title>The Genome Sequence of Fusarium oxysporum HDV247.</title>
        <authorList>
            <consortium name="The Broad Institute Genome Sequencing Platform"/>
            <person name="Ma L.-J."/>
            <person name="Gale L.R."/>
            <person name="Schwartz D.C."/>
            <person name="Zhou S."/>
            <person name="Corby-Kistler H."/>
            <person name="Young S.K."/>
            <person name="Zeng Q."/>
            <person name="Gargeya S."/>
            <person name="Fitzgerald M."/>
            <person name="Haas B."/>
            <person name="Abouelleil A."/>
            <person name="Alvarado L."/>
            <person name="Arachchi H.M."/>
            <person name="Berlin A."/>
            <person name="Brown A."/>
            <person name="Chapman S.B."/>
            <person name="Chen Z."/>
            <person name="Dunbar C."/>
            <person name="Freedman E."/>
            <person name="Gearin G."/>
            <person name="Goldberg J."/>
            <person name="Griggs A."/>
            <person name="Gujja S."/>
            <person name="Heiman D."/>
            <person name="Howarth C."/>
            <person name="Larson L."/>
            <person name="Lui A."/>
            <person name="MacDonald P.J.P."/>
            <person name="Montmayeur A."/>
            <person name="Murphy C."/>
            <person name="Neiman D."/>
            <person name="Pearson M."/>
            <person name="Priest M."/>
            <person name="Roberts A."/>
            <person name="Saif S."/>
            <person name="Shea T."/>
            <person name="Shenoy N."/>
            <person name="Sisk P."/>
            <person name="Stolte C."/>
            <person name="Sykes S."/>
            <person name="Wortman J."/>
            <person name="Nusbaum C."/>
            <person name="Birren B."/>
        </authorList>
    </citation>
    <scope>NUCLEOTIDE SEQUENCE [LARGE SCALE GENOMIC DNA]</scope>
    <source>
        <strain evidence="1">HDV247</strain>
    </source>
</reference>